<comment type="caution">
    <text evidence="4">The sequence shown here is derived from an EMBL/GenBank/DDBJ whole genome shotgun (WGS) entry which is preliminary data.</text>
</comment>
<dbReference type="GO" id="GO:0052621">
    <property type="term" value="F:diguanylate cyclase activity"/>
    <property type="evidence" value="ECO:0007669"/>
    <property type="project" value="TreeGrafter"/>
</dbReference>
<reference evidence="4" key="2">
    <citation type="journal article" date="2021" name="PeerJ">
        <title>Extensive microbial diversity within the chicken gut microbiome revealed by metagenomics and culture.</title>
        <authorList>
            <person name="Gilroy R."/>
            <person name="Ravi A."/>
            <person name="Getino M."/>
            <person name="Pursley I."/>
            <person name="Horton D.L."/>
            <person name="Alikhan N.F."/>
            <person name="Baker D."/>
            <person name="Gharbi K."/>
            <person name="Hall N."/>
            <person name="Watson M."/>
            <person name="Adriaenssens E.M."/>
            <person name="Foster-Nyarko E."/>
            <person name="Jarju S."/>
            <person name="Secka A."/>
            <person name="Antonio M."/>
            <person name="Oren A."/>
            <person name="Chaudhuri R.R."/>
            <person name="La Ragione R."/>
            <person name="Hildebrand F."/>
            <person name="Pallen M.J."/>
        </authorList>
    </citation>
    <scope>NUCLEOTIDE SEQUENCE</scope>
    <source>
        <strain evidence="4">6276</strain>
    </source>
</reference>
<dbReference type="Gene3D" id="3.30.70.270">
    <property type="match status" value="1"/>
</dbReference>
<evidence type="ECO:0000313" key="4">
    <source>
        <dbReference type="EMBL" id="HIS35129.1"/>
    </source>
</evidence>
<proteinExistence type="predicted"/>
<reference evidence="4" key="1">
    <citation type="submission" date="2020-10" db="EMBL/GenBank/DDBJ databases">
        <authorList>
            <person name="Gilroy R."/>
        </authorList>
    </citation>
    <scope>NUCLEOTIDE SEQUENCE</scope>
    <source>
        <strain evidence="4">6276</strain>
    </source>
</reference>
<dbReference type="PANTHER" id="PTHR45138">
    <property type="entry name" value="REGULATORY COMPONENTS OF SENSORY TRANSDUCTION SYSTEM"/>
    <property type="match status" value="1"/>
</dbReference>
<organism evidence="4 5">
    <name type="scientific">Candidatus Scatousia excrementigallinarum</name>
    <dbReference type="NCBI Taxonomy" id="2840935"/>
    <lineage>
        <taxon>Bacteria</taxon>
        <taxon>Candidatus Scatousia</taxon>
    </lineage>
</organism>
<gene>
    <name evidence="4" type="ORF">IAC10_00660</name>
</gene>
<dbReference type="SMART" id="SM00065">
    <property type="entry name" value="GAF"/>
    <property type="match status" value="1"/>
</dbReference>
<accession>A0A9D1EWY1</accession>
<evidence type="ECO:0000259" key="3">
    <source>
        <dbReference type="PROSITE" id="PS51832"/>
    </source>
</evidence>
<dbReference type="InterPro" id="IPR003607">
    <property type="entry name" value="HD/PDEase_dom"/>
</dbReference>
<feature type="domain" description="GGDEF" evidence="2">
    <location>
        <begin position="270"/>
        <end position="400"/>
    </location>
</feature>
<keyword evidence="1" id="KW-0175">Coiled coil</keyword>
<dbReference type="SMART" id="SM00267">
    <property type="entry name" value="GGDEF"/>
    <property type="match status" value="1"/>
</dbReference>
<dbReference type="SUPFAM" id="SSF55073">
    <property type="entry name" value="Nucleotide cyclase"/>
    <property type="match status" value="1"/>
</dbReference>
<evidence type="ECO:0000259" key="2">
    <source>
        <dbReference type="PROSITE" id="PS50887"/>
    </source>
</evidence>
<dbReference type="PROSITE" id="PS51832">
    <property type="entry name" value="HD_GYP"/>
    <property type="match status" value="1"/>
</dbReference>
<dbReference type="CDD" id="cd00077">
    <property type="entry name" value="HDc"/>
    <property type="match status" value="1"/>
</dbReference>
<dbReference type="NCBIfam" id="TIGR00254">
    <property type="entry name" value="GGDEF"/>
    <property type="match status" value="1"/>
</dbReference>
<dbReference type="CDD" id="cd01949">
    <property type="entry name" value="GGDEF"/>
    <property type="match status" value="1"/>
</dbReference>
<dbReference type="InterPro" id="IPR037522">
    <property type="entry name" value="HD_GYP_dom"/>
</dbReference>
<dbReference type="InterPro" id="IPR029016">
    <property type="entry name" value="GAF-like_dom_sf"/>
</dbReference>
<dbReference type="Pfam" id="PF00990">
    <property type="entry name" value="GGDEF"/>
    <property type="match status" value="1"/>
</dbReference>
<dbReference type="Pfam" id="PF01590">
    <property type="entry name" value="GAF"/>
    <property type="match status" value="1"/>
</dbReference>
<dbReference type="EMBL" id="DVIU01000015">
    <property type="protein sequence ID" value="HIS35129.1"/>
    <property type="molecule type" value="Genomic_DNA"/>
</dbReference>
<dbReference type="InterPro" id="IPR029787">
    <property type="entry name" value="Nucleotide_cyclase"/>
</dbReference>
<evidence type="ECO:0000313" key="5">
    <source>
        <dbReference type="Proteomes" id="UP000823928"/>
    </source>
</evidence>
<protein>
    <submittedName>
        <fullName evidence="4">Diguanylate cyclase</fullName>
    </submittedName>
</protein>
<evidence type="ECO:0000256" key="1">
    <source>
        <dbReference type="SAM" id="Coils"/>
    </source>
</evidence>
<dbReference type="Pfam" id="PF13487">
    <property type="entry name" value="HD_5"/>
    <property type="match status" value="1"/>
</dbReference>
<dbReference type="InterPro" id="IPR003018">
    <property type="entry name" value="GAF"/>
</dbReference>
<dbReference type="PANTHER" id="PTHR45138:SF9">
    <property type="entry name" value="DIGUANYLATE CYCLASE DGCM-RELATED"/>
    <property type="match status" value="1"/>
</dbReference>
<name>A0A9D1EWY1_9BACT</name>
<dbReference type="SUPFAM" id="SSF55781">
    <property type="entry name" value="GAF domain-like"/>
    <property type="match status" value="1"/>
</dbReference>
<feature type="coiled-coil region" evidence="1">
    <location>
        <begin position="7"/>
        <end position="55"/>
    </location>
</feature>
<dbReference type="FunFam" id="3.30.70.270:FF:000001">
    <property type="entry name" value="Diguanylate cyclase domain protein"/>
    <property type="match status" value="1"/>
</dbReference>
<dbReference type="PROSITE" id="PS50887">
    <property type="entry name" value="GGDEF"/>
    <property type="match status" value="1"/>
</dbReference>
<feature type="domain" description="HD-GYP" evidence="3">
    <location>
        <begin position="439"/>
        <end position="630"/>
    </location>
</feature>
<dbReference type="Gene3D" id="1.10.3210.10">
    <property type="entry name" value="Hypothetical protein af1432"/>
    <property type="match status" value="1"/>
</dbReference>
<sequence length="630" mass="71725">MKFFDKINELRKKISEVENNIYSGKQDFLEIYERNLQLEKEIEERTHELNVANKRMLTIQHIWDMMNSSKPLISVMETIVNSIQGELGYLHCTIMRKFTDENGDYLMVLAEAQDVTIKRADIVLTEPIQTRRLAYTQDAIFAQTLEKREIHQTTDIASTLRAIMPDISEELVQKVLEDKSVKSIITIPLYSREKPFGIFGVFSSREELAKSETDFLLMFAQQIEIAITVADLFEAVKEQAVTDGLTGLYNRRFFEDYVKKEVTRSMRSGQPFSIIGLDLDFLKHINDKFGHAYGDVAIKTVADVLKTNARSIDIAARMGGEEFNILLPGISSEGAMKAAERIRKAIEEKQLDTIGNITASIGVATFLEHSDNLEELMELTDQAMYNSKRNGRNRVTAASSASEISWQEIAVNTFTDILSKHNMPIPQALSDELCEKLKTNQSQKEILYSVADILTQTYNPLHENGIVKSKLLTAVSLAKRFDLPKDEIDKLKIAVLLYDIGNLMLPKELLLKTTPLTEDEKNHIKEHPLIAAKEILQPISYIQDIIPIIEHHHENWDGTGYPAKIAKNDIPLTSQIILIVDAYFALTEQRTYRSKMSPQEALAEIKKDCGKKWNETLVNEFITLIEHDLN</sequence>
<dbReference type="SUPFAM" id="SSF109604">
    <property type="entry name" value="HD-domain/PDEase-like"/>
    <property type="match status" value="1"/>
</dbReference>
<dbReference type="InterPro" id="IPR050469">
    <property type="entry name" value="Diguanylate_Cyclase"/>
</dbReference>
<dbReference type="Gene3D" id="3.30.450.40">
    <property type="match status" value="1"/>
</dbReference>
<dbReference type="AlphaFoldDB" id="A0A9D1EWY1"/>
<dbReference type="Proteomes" id="UP000823928">
    <property type="component" value="Unassembled WGS sequence"/>
</dbReference>
<dbReference type="InterPro" id="IPR000160">
    <property type="entry name" value="GGDEF_dom"/>
</dbReference>
<dbReference type="InterPro" id="IPR043128">
    <property type="entry name" value="Rev_trsase/Diguanyl_cyclase"/>
</dbReference>